<organism evidence="4 5">
    <name type="scientific">Amycolatopsis carbonis</name>
    <dbReference type="NCBI Taxonomy" id="715471"/>
    <lineage>
        <taxon>Bacteria</taxon>
        <taxon>Bacillati</taxon>
        <taxon>Actinomycetota</taxon>
        <taxon>Actinomycetes</taxon>
        <taxon>Pseudonocardiales</taxon>
        <taxon>Pseudonocardiaceae</taxon>
        <taxon>Amycolatopsis</taxon>
    </lineage>
</organism>
<dbReference type="InterPro" id="IPR036271">
    <property type="entry name" value="Tet_transcr_reg_TetR-rel_C_sf"/>
</dbReference>
<feature type="domain" description="HTH tetR-type" evidence="3">
    <location>
        <begin position="9"/>
        <end position="69"/>
    </location>
</feature>
<evidence type="ECO:0000256" key="2">
    <source>
        <dbReference type="PROSITE-ProRule" id="PRU00335"/>
    </source>
</evidence>
<evidence type="ECO:0000313" key="4">
    <source>
        <dbReference type="EMBL" id="WIX81032.1"/>
    </source>
</evidence>
<protein>
    <submittedName>
        <fullName evidence="4">TetR/AcrR family transcriptional regulator</fullName>
    </submittedName>
</protein>
<dbReference type="RefSeq" id="WP_285971644.1">
    <property type="nucleotide sequence ID" value="NZ_CP127294.1"/>
</dbReference>
<dbReference type="GO" id="GO:0003700">
    <property type="term" value="F:DNA-binding transcription factor activity"/>
    <property type="evidence" value="ECO:0007669"/>
    <property type="project" value="TreeGrafter"/>
</dbReference>
<name>A0A9Y2IJQ7_9PSEU</name>
<dbReference type="InterPro" id="IPR041490">
    <property type="entry name" value="KstR2_TetR_C"/>
</dbReference>
<keyword evidence="5" id="KW-1185">Reference proteome</keyword>
<dbReference type="Pfam" id="PF00440">
    <property type="entry name" value="TetR_N"/>
    <property type="match status" value="1"/>
</dbReference>
<accession>A0A9Y2IJQ7</accession>
<sequence length="197" mass="22081">MTAGQTRAAVSEEVVLDTALTLFAERGYHGTALSQIADVLRIRTPSLYNHMRSKEDLLRAIVDRTTAAVLDDFESMTSEDGDWPTRLARATRVYAFRHATHRREALVVNRDTDCLGEPHRTRFQDRRRRHEHAFRGIIAGGVDAGVFHVGSPALASFAIREMCVSIARWFRDDGPMPADAVADEYSRFALQIVGSRP</sequence>
<gene>
    <name evidence="4" type="ORF">QRX50_09840</name>
</gene>
<dbReference type="InterPro" id="IPR001647">
    <property type="entry name" value="HTH_TetR"/>
</dbReference>
<evidence type="ECO:0000259" key="3">
    <source>
        <dbReference type="PROSITE" id="PS50977"/>
    </source>
</evidence>
<dbReference type="Gene3D" id="1.10.357.10">
    <property type="entry name" value="Tetracycline Repressor, domain 2"/>
    <property type="match status" value="1"/>
</dbReference>
<dbReference type="InterPro" id="IPR050109">
    <property type="entry name" value="HTH-type_TetR-like_transc_reg"/>
</dbReference>
<dbReference type="SUPFAM" id="SSF46689">
    <property type="entry name" value="Homeodomain-like"/>
    <property type="match status" value="1"/>
</dbReference>
<dbReference type="GO" id="GO:0000976">
    <property type="term" value="F:transcription cis-regulatory region binding"/>
    <property type="evidence" value="ECO:0007669"/>
    <property type="project" value="TreeGrafter"/>
</dbReference>
<dbReference type="PANTHER" id="PTHR30055">
    <property type="entry name" value="HTH-TYPE TRANSCRIPTIONAL REGULATOR RUTR"/>
    <property type="match status" value="1"/>
</dbReference>
<dbReference type="PROSITE" id="PS50977">
    <property type="entry name" value="HTH_TETR_2"/>
    <property type="match status" value="1"/>
</dbReference>
<dbReference type="PANTHER" id="PTHR30055:SF200">
    <property type="entry name" value="HTH-TYPE TRANSCRIPTIONAL REPRESSOR BDCR"/>
    <property type="match status" value="1"/>
</dbReference>
<feature type="DNA-binding region" description="H-T-H motif" evidence="2">
    <location>
        <begin position="32"/>
        <end position="51"/>
    </location>
</feature>
<evidence type="ECO:0000313" key="5">
    <source>
        <dbReference type="Proteomes" id="UP001236014"/>
    </source>
</evidence>
<dbReference type="SUPFAM" id="SSF48498">
    <property type="entry name" value="Tetracyclin repressor-like, C-terminal domain"/>
    <property type="match status" value="1"/>
</dbReference>
<dbReference type="Pfam" id="PF17932">
    <property type="entry name" value="TetR_C_24"/>
    <property type="match status" value="1"/>
</dbReference>
<dbReference type="PRINTS" id="PR00455">
    <property type="entry name" value="HTHTETR"/>
</dbReference>
<dbReference type="KEGG" id="acab:QRX50_09840"/>
<dbReference type="InterPro" id="IPR009057">
    <property type="entry name" value="Homeodomain-like_sf"/>
</dbReference>
<dbReference type="Proteomes" id="UP001236014">
    <property type="component" value="Chromosome"/>
</dbReference>
<evidence type="ECO:0000256" key="1">
    <source>
        <dbReference type="ARBA" id="ARBA00023125"/>
    </source>
</evidence>
<keyword evidence="1 2" id="KW-0238">DNA-binding</keyword>
<dbReference type="AlphaFoldDB" id="A0A9Y2IJQ7"/>
<dbReference type="EMBL" id="CP127294">
    <property type="protein sequence ID" value="WIX81032.1"/>
    <property type="molecule type" value="Genomic_DNA"/>
</dbReference>
<proteinExistence type="predicted"/>
<reference evidence="4 5" key="1">
    <citation type="submission" date="2023-06" db="EMBL/GenBank/DDBJ databases">
        <authorList>
            <person name="Oyuntsetseg B."/>
            <person name="Kim S.B."/>
        </authorList>
    </citation>
    <scope>NUCLEOTIDE SEQUENCE [LARGE SCALE GENOMIC DNA]</scope>
    <source>
        <strain evidence="4 5">2-15</strain>
    </source>
</reference>